<evidence type="ECO:0000313" key="1">
    <source>
        <dbReference type="Proteomes" id="UP000887576"/>
    </source>
</evidence>
<dbReference type="Proteomes" id="UP000887576">
    <property type="component" value="Unplaced"/>
</dbReference>
<name>A0AC34Q9D3_9BILA</name>
<sequence length="73" mass="8487">MSISKDELKQILESQRAQTDQMLVDQRNQMMNMFKQLMEDKAGPSEVKKDELKPLRDQMDVFEGSESSLSFTD</sequence>
<accession>A0AC34Q9D3</accession>
<dbReference type="WBParaSite" id="JU765_v2.g14238.t1">
    <property type="protein sequence ID" value="JU765_v2.g14238.t1"/>
    <property type="gene ID" value="JU765_v2.g14238"/>
</dbReference>
<evidence type="ECO:0000313" key="2">
    <source>
        <dbReference type="WBParaSite" id="JU765_v2.g14238.t1"/>
    </source>
</evidence>
<reference evidence="2" key="1">
    <citation type="submission" date="2022-11" db="UniProtKB">
        <authorList>
            <consortium name="WormBaseParasite"/>
        </authorList>
    </citation>
    <scope>IDENTIFICATION</scope>
</reference>
<proteinExistence type="predicted"/>
<organism evidence="1 2">
    <name type="scientific">Panagrolaimus sp. JU765</name>
    <dbReference type="NCBI Taxonomy" id="591449"/>
    <lineage>
        <taxon>Eukaryota</taxon>
        <taxon>Metazoa</taxon>
        <taxon>Ecdysozoa</taxon>
        <taxon>Nematoda</taxon>
        <taxon>Chromadorea</taxon>
        <taxon>Rhabditida</taxon>
        <taxon>Tylenchina</taxon>
        <taxon>Panagrolaimomorpha</taxon>
        <taxon>Panagrolaimoidea</taxon>
        <taxon>Panagrolaimidae</taxon>
        <taxon>Panagrolaimus</taxon>
    </lineage>
</organism>
<protein>
    <submittedName>
        <fullName evidence="2">Uncharacterized protein</fullName>
    </submittedName>
</protein>